<comment type="similarity">
    <text evidence="2">Belongs to the terpene synthase family.</text>
</comment>
<comment type="cofactor">
    <cofactor evidence="2">
        <name>Mg(2+)</name>
        <dbReference type="ChEBI" id="CHEBI:18420"/>
    </cofactor>
</comment>
<keyword evidence="1 2" id="KW-0456">Lyase</keyword>
<dbReference type="InterPro" id="IPR034686">
    <property type="entry name" value="Terpene_cyclase-like_2"/>
</dbReference>
<protein>
    <recommendedName>
        <fullName evidence="2">Terpene synthase</fullName>
        <ecNumber evidence="2">4.2.3.-</ecNumber>
    </recommendedName>
</protein>
<dbReference type="EC" id="4.2.3.-" evidence="2"/>
<dbReference type="PANTHER" id="PTHR35201">
    <property type="entry name" value="TERPENE SYNTHASE"/>
    <property type="match status" value="1"/>
</dbReference>
<evidence type="ECO:0000256" key="1">
    <source>
        <dbReference type="ARBA" id="ARBA00023239"/>
    </source>
</evidence>
<name>A0ABP7C506_9PSEU</name>
<accession>A0ABP7C506</accession>
<keyword evidence="4" id="KW-1185">Reference proteome</keyword>
<organism evidence="3 4">
    <name type="scientific">Lentzea roselyniae</name>
    <dbReference type="NCBI Taxonomy" id="531940"/>
    <lineage>
        <taxon>Bacteria</taxon>
        <taxon>Bacillati</taxon>
        <taxon>Actinomycetota</taxon>
        <taxon>Actinomycetes</taxon>
        <taxon>Pseudonocardiales</taxon>
        <taxon>Pseudonocardiaceae</taxon>
        <taxon>Lentzea</taxon>
    </lineage>
</organism>
<dbReference type="EMBL" id="BAABBE010000032">
    <property type="protein sequence ID" value="GAA3677464.1"/>
    <property type="molecule type" value="Genomic_DNA"/>
</dbReference>
<dbReference type="Pfam" id="PF19086">
    <property type="entry name" value="Terpene_syn_C_2"/>
    <property type="match status" value="1"/>
</dbReference>
<proteinExistence type="inferred from homology"/>
<gene>
    <name evidence="3" type="ORF">GCM10022267_75400</name>
</gene>
<keyword evidence="2" id="KW-0460">Magnesium</keyword>
<dbReference type="InterPro" id="IPR008949">
    <property type="entry name" value="Isoprenoid_synthase_dom_sf"/>
</dbReference>
<evidence type="ECO:0000256" key="2">
    <source>
        <dbReference type="RuleBase" id="RU366034"/>
    </source>
</evidence>
<reference evidence="4" key="1">
    <citation type="journal article" date="2019" name="Int. J. Syst. Evol. Microbiol.">
        <title>The Global Catalogue of Microorganisms (GCM) 10K type strain sequencing project: providing services to taxonomists for standard genome sequencing and annotation.</title>
        <authorList>
            <consortium name="The Broad Institute Genomics Platform"/>
            <consortium name="The Broad Institute Genome Sequencing Center for Infectious Disease"/>
            <person name="Wu L."/>
            <person name="Ma J."/>
        </authorList>
    </citation>
    <scope>NUCLEOTIDE SEQUENCE [LARGE SCALE GENOMIC DNA]</scope>
    <source>
        <strain evidence="4">JCM 17494</strain>
    </source>
</reference>
<dbReference type="SFLD" id="SFLDS00005">
    <property type="entry name" value="Isoprenoid_Synthase_Type_I"/>
    <property type="match status" value="1"/>
</dbReference>
<dbReference type="RefSeq" id="WP_346135451.1">
    <property type="nucleotide sequence ID" value="NZ_BAABBE010000032.1"/>
</dbReference>
<comment type="caution">
    <text evidence="3">The sequence shown here is derived from an EMBL/GenBank/DDBJ whole genome shotgun (WGS) entry which is preliminary data.</text>
</comment>
<dbReference type="Proteomes" id="UP001500711">
    <property type="component" value="Unassembled WGS sequence"/>
</dbReference>
<dbReference type="PANTHER" id="PTHR35201:SF4">
    <property type="entry name" value="BETA-PINACENE SYNTHASE-RELATED"/>
    <property type="match status" value="1"/>
</dbReference>
<dbReference type="SUPFAM" id="SSF48576">
    <property type="entry name" value="Terpenoid synthases"/>
    <property type="match status" value="1"/>
</dbReference>
<sequence length="312" mass="34865">MISTQAPDLWCPYPVRLNAHVSLDEVEEQLLTWADDAGLLDDPTVRERFVAAAFGECAAYVYPDAPDLLPYAKWLAWLFVADDEFDENRTPEDGGIDGGVLPLLPLDLDTPTTPRTAVTRALAELWRELAEPMPASLRMRFREHAEEYARSYATDAARARDGRAPDLGAYVALRRRSGAVETCVDLIERMPHARHTDITSDVEALRLAANDVVCWSNDVLSVHKEVRHGEMTNLVAVLHNATGMSWSGALNAAAEMVSARTVEFDDLRRKLTRPGAAPELVTFVNGLKWWISGSLHWHLRSHRYREPTLLTG</sequence>
<evidence type="ECO:0000313" key="4">
    <source>
        <dbReference type="Proteomes" id="UP001500711"/>
    </source>
</evidence>
<dbReference type="Gene3D" id="1.10.600.10">
    <property type="entry name" value="Farnesyl Diphosphate Synthase"/>
    <property type="match status" value="1"/>
</dbReference>
<keyword evidence="2" id="KW-0479">Metal-binding</keyword>
<dbReference type="SFLD" id="SFLDG01020">
    <property type="entry name" value="Terpene_Cyclase_Like_2"/>
    <property type="match status" value="1"/>
</dbReference>
<evidence type="ECO:0000313" key="3">
    <source>
        <dbReference type="EMBL" id="GAA3677464.1"/>
    </source>
</evidence>